<dbReference type="Gene3D" id="3.30.420.40">
    <property type="match status" value="2"/>
</dbReference>
<dbReference type="CDD" id="cd13397">
    <property type="entry name" value="ASKHA_NBD_actin_Arp-T1-3"/>
    <property type="match status" value="1"/>
</dbReference>
<protein>
    <submittedName>
        <fullName evidence="2">Actin-1</fullName>
    </submittedName>
</protein>
<dbReference type="EMBL" id="BQXS01012532">
    <property type="protein sequence ID" value="GKT24586.1"/>
    <property type="molecule type" value="Genomic_DNA"/>
</dbReference>
<dbReference type="SUPFAM" id="SSF53067">
    <property type="entry name" value="Actin-like ATPase domain"/>
    <property type="match status" value="2"/>
</dbReference>
<dbReference type="InterPro" id="IPR004001">
    <property type="entry name" value="Actin_CS"/>
</dbReference>
<dbReference type="PROSITE" id="PS01132">
    <property type="entry name" value="ACTINS_ACT_LIKE"/>
    <property type="match status" value="1"/>
</dbReference>
<dbReference type="SMART" id="SM00268">
    <property type="entry name" value="ACTIN"/>
    <property type="match status" value="1"/>
</dbReference>
<comment type="caution">
    <text evidence="2">The sequence shown here is derived from an EMBL/GenBank/DDBJ whole genome shotgun (WGS) entry which is preliminary data.</text>
</comment>
<reference evidence="2" key="1">
    <citation type="submission" date="2022-03" db="EMBL/GenBank/DDBJ databases">
        <title>Draft genome sequence of Aduncisulcus paluster, a free-living microaerophilic Fornicata.</title>
        <authorList>
            <person name="Yuyama I."/>
            <person name="Kume K."/>
            <person name="Tamura T."/>
            <person name="Inagaki Y."/>
            <person name="Hashimoto T."/>
        </authorList>
    </citation>
    <scope>NUCLEOTIDE SEQUENCE</scope>
    <source>
        <strain evidence="2">NY0171</strain>
    </source>
</reference>
<proteinExistence type="inferred from homology"/>
<dbReference type="Gene3D" id="3.90.640.10">
    <property type="entry name" value="Actin, Chain A, domain 4"/>
    <property type="match status" value="1"/>
</dbReference>
<comment type="similarity">
    <text evidence="1">Belongs to the actin family.</text>
</comment>
<dbReference type="InterPro" id="IPR004000">
    <property type="entry name" value="Actin"/>
</dbReference>
<gene>
    <name evidence="2" type="ORF">ADUPG1_012780</name>
</gene>
<evidence type="ECO:0000313" key="3">
    <source>
        <dbReference type="Proteomes" id="UP001057375"/>
    </source>
</evidence>
<evidence type="ECO:0000313" key="2">
    <source>
        <dbReference type="EMBL" id="GKT24586.1"/>
    </source>
</evidence>
<name>A0ABQ5K0N2_9EUKA</name>
<dbReference type="InterPro" id="IPR043129">
    <property type="entry name" value="ATPase_NBD"/>
</dbReference>
<keyword evidence="3" id="KW-1185">Reference proteome</keyword>
<dbReference type="PROSITE" id="PS00432">
    <property type="entry name" value="ACTINS_2"/>
    <property type="match status" value="1"/>
</dbReference>
<evidence type="ECO:0000256" key="1">
    <source>
        <dbReference type="RuleBase" id="RU000487"/>
    </source>
</evidence>
<organism evidence="2 3">
    <name type="scientific">Aduncisulcus paluster</name>
    <dbReference type="NCBI Taxonomy" id="2918883"/>
    <lineage>
        <taxon>Eukaryota</taxon>
        <taxon>Metamonada</taxon>
        <taxon>Carpediemonas-like organisms</taxon>
        <taxon>Aduncisulcus</taxon>
    </lineage>
</organism>
<dbReference type="Pfam" id="PF00022">
    <property type="entry name" value="Actin"/>
    <property type="match status" value="1"/>
</dbReference>
<dbReference type="PANTHER" id="PTHR11937">
    <property type="entry name" value="ACTIN"/>
    <property type="match status" value="1"/>
</dbReference>
<dbReference type="PRINTS" id="PR00190">
    <property type="entry name" value="ACTIN"/>
</dbReference>
<dbReference type="InterPro" id="IPR020902">
    <property type="entry name" value="Actin/actin-like_CS"/>
</dbReference>
<sequence>MEESRAIVIDTGSGAIKAGFGGDDAPTSVFPAIVGRPKHSGVLPSIMGKKDIYIGEEAQKNRGVLSLSYPIEHGTVIDWEGFELLLNHTFYNELLVDPKDHPVMLTEAPLNANENREKMAEILFETFETPSLIFQIQAILSLFGSGCTTGVVLDSGDGVTHIVPVYQGYELEHVIKRLDFAGRDLTFYLQQLLLERGIKFHTSAEVEIVRDMKEKLCYCSLDYEREITETGSKDMSYELPDGQRITIGRERFKCPEALFNPQKLMHREHGGLQDILHETIQQCGIDIKKELYNSIIVSGGTTLLRNFEVRLYKEMKTLAPASIKIKINASSDRRWAVWKGGSTLTQLSTFGSMWISRREYEEEGVSIVHRRKF</sequence>
<dbReference type="Proteomes" id="UP001057375">
    <property type="component" value="Unassembled WGS sequence"/>
</dbReference>
<accession>A0ABQ5K0N2</accession>